<sequence length="146" mass="15546">MARNKVMKLWNTVVTAFLALCTALGLITTAAAAAVPQTGETRNSDSATKTEAPAPATSLWSWPLVRALPPTMKQRIHAEAHGKSPSCRHRPHEDGAAESENTAERDRSAAQDSTSRPDSELVPAHCSEDTASTLPAPATGRIPLQR</sequence>
<dbReference type="Pfam" id="PF19871">
    <property type="entry name" value="DUF6344"/>
    <property type="match status" value="1"/>
</dbReference>
<evidence type="ECO:0000313" key="4">
    <source>
        <dbReference type="Proteomes" id="UP000324308"/>
    </source>
</evidence>
<feature type="compositionally biased region" description="Basic and acidic residues" evidence="1">
    <location>
        <begin position="102"/>
        <end position="119"/>
    </location>
</feature>
<feature type="region of interest" description="Disordered" evidence="1">
    <location>
        <begin position="36"/>
        <end position="146"/>
    </location>
</feature>
<dbReference type="RefSeq" id="WP_150150792.1">
    <property type="nucleotide sequence ID" value="NZ_CP043959.1"/>
</dbReference>
<evidence type="ECO:0000313" key="3">
    <source>
        <dbReference type="EMBL" id="QER84470.1"/>
    </source>
</evidence>
<gene>
    <name evidence="3" type="ORF">F3L20_00060</name>
</gene>
<keyword evidence="2" id="KW-0732">Signal</keyword>
<protein>
    <recommendedName>
        <fullName evidence="5">Secreted protein</fullName>
    </recommendedName>
</protein>
<feature type="signal peptide" evidence="2">
    <location>
        <begin position="1"/>
        <end position="33"/>
    </location>
</feature>
<feature type="compositionally biased region" description="Polar residues" evidence="1">
    <location>
        <begin position="38"/>
        <end position="49"/>
    </location>
</feature>
<feature type="chain" id="PRO_5047112669" description="Secreted protein" evidence="2">
    <location>
        <begin position="34"/>
        <end position="146"/>
    </location>
</feature>
<dbReference type="InterPro" id="IPR045925">
    <property type="entry name" value="DUF6344"/>
</dbReference>
<evidence type="ECO:0000256" key="2">
    <source>
        <dbReference type="SAM" id="SignalP"/>
    </source>
</evidence>
<reference evidence="3 4" key="1">
    <citation type="submission" date="2019-09" db="EMBL/GenBank/DDBJ databases">
        <title>Draft genome sequence of the Ebosin-producing strain Streptomyces sp. 139.</title>
        <authorList>
            <person name="Ai L."/>
            <person name="Geng M."/>
            <person name="Ma M."/>
            <person name="Bai L."/>
        </authorList>
    </citation>
    <scope>NUCLEOTIDE SEQUENCE [LARGE SCALE GENOMIC DNA]</scope>
    <source>
        <strain evidence="3 4">139</strain>
    </source>
</reference>
<evidence type="ECO:0000256" key="1">
    <source>
        <dbReference type="SAM" id="MobiDB-lite"/>
    </source>
</evidence>
<dbReference type="EMBL" id="CP043959">
    <property type="protein sequence ID" value="QER84470.1"/>
    <property type="molecule type" value="Genomic_DNA"/>
</dbReference>
<dbReference type="Proteomes" id="UP000324308">
    <property type="component" value="Chromosome"/>
</dbReference>
<evidence type="ECO:0008006" key="5">
    <source>
        <dbReference type="Google" id="ProtNLM"/>
    </source>
</evidence>
<organism evidence="3 4">
    <name type="scientific">Streptomyces tendae</name>
    <dbReference type="NCBI Taxonomy" id="1932"/>
    <lineage>
        <taxon>Bacteria</taxon>
        <taxon>Bacillati</taxon>
        <taxon>Actinomycetota</taxon>
        <taxon>Actinomycetes</taxon>
        <taxon>Kitasatosporales</taxon>
        <taxon>Streptomycetaceae</taxon>
        <taxon>Streptomyces</taxon>
    </lineage>
</organism>
<proteinExistence type="predicted"/>
<keyword evidence="4" id="KW-1185">Reference proteome</keyword>
<accession>A0ABX5ZIP4</accession>
<name>A0ABX5ZIP4_STRTE</name>